<dbReference type="InterPro" id="IPR050523">
    <property type="entry name" value="AKR_Detox_Biosynth"/>
</dbReference>
<dbReference type="FunFam" id="3.20.20.100:FF:000004">
    <property type="entry name" value="Oxidoreductase, aldo/keto reductase"/>
    <property type="match status" value="1"/>
</dbReference>
<protein>
    <submittedName>
        <fullName evidence="3">Aldo/keto reductase</fullName>
    </submittedName>
</protein>
<reference evidence="3 4" key="1">
    <citation type="submission" date="2020-01" db="EMBL/GenBank/DDBJ databases">
        <title>Complete genome sequence of Chitinophaga sp. H33E-04 isolated from quinoa roots.</title>
        <authorList>
            <person name="Weon H.-Y."/>
            <person name="Lee S.A."/>
        </authorList>
    </citation>
    <scope>NUCLEOTIDE SEQUENCE [LARGE SCALE GENOMIC DNA]</scope>
    <source>
        <strain evidence="3 4">H33E-04</strain>
    </source>
</reference>
<name>A0A6B9ZBK8_9BACT</name>
<dbReference type="EMBL" id="CP048113">
    <property type="protein sequence ID" value="QHS58694.1"/>
    <property type="molecule type" value="Genomic_DNA"/>
</dbReference>
<keyword evidence="1" id="KW-0560">Oxidoreductase</keyword>
<keyword evidence="4" id="KW-1185">Reference proteome</keyword>
<evidence type="ECO:0000259" key="2">
    <source>
        <dbReference type="Pfam" id="PF00248"/>
    </source>
</evidence>
<dbReference type="GO" id="GO:0016491">
    <property type="term" value="F:oxidoreductase activity"/>
    <property type="evidence" value="ECO:0007669"/>
    <property type="project" value="UniProtKB-KW"/>
</dbReference>
<accession>A0A6B9ZBK8</accession>
<dbReference type="Gene3D" id="3.20.20.100">
    <property type="entry name" value="NADP-dependent oxidoreductase domain"/>
    <property type="match status" value="1"/>
</dbReference>
<dbReference type="PANTHER" id="PTHR43364">
    <property type="entry name" value="NADH-SPECIFIC METHYLGLYOXAL REDUCTASE-RELATED"/>
    <property type="match status" value="1"/>
</dbReference>
<proteinExistence type="predicted"/>
<evidence type="ECO:0000256" key="1">
    <source>
        <dbReference type="ARBA" id="ARBA00023002"/>
    </source>
</evidence>
<organism evidence="3 4">
    <name type="scientific">Chitinophaga agri</name>
    <dbReference type="NCBI Taxonomy" id="2703787"/>
    <lineage>
        <taxon>Bacteria</taxon>
        <taxon>Pseudomonadati</taxon>
        <taxon>Bacteroidota</taxon>
        <taxon>Chitinophagia</taxon>
        <taxon>Chitinophagales</taxon>
        <taxon>Chitinophagaceae</taxon>
        <taxon>Chitinophaga</taxon>
    </lineage>
</organism>
<evidence type="ECO:0000313" key="3">
    <source>
        <dbReference type="EMBL" id="QHS58694.1"/>
    </source>
</evidence>
<dbReference type="KEGG" id="chih:GWR21_03480"/>
<dbReference type="InterPro" id="IPR023210">
    <property type="entry name" value="NADP_OxRdtase_dom"/>
</dbReference>
<feature type="domain" description="NADP-dependent oxidoreductase" evidence="2">
    <location>
        <begin position="15"/>
        <end position="308"/>
    </location>
</feature>
<dbReference type="Pfam" id="PF00248">
    <property type="entry name" value="Aldo_ket_red"/>
    <property type="match status" value="1"/>
</dbReference>
<dbReference type="PANTHER" id="PTHR43364:SF6">
    <property type="entry name" value="OXIDOREDUCTASE-RELATED"/>
    <property type="match status" value="1"/>
</dbReference>
<sequence length="316" mass="34753">MEKRQLGKSALQVAPLAFGGNVFGWTADEATSFSLLDTFVDAGFNLIDTADSYSHWAPGNNGGESETLIGKWLKKTGKRDQVIIATKVGGGKVRDLSPAYIEKTVEESLRRLQTDYIDLYQSHYDDPKTSVDATLATYDKLVKAGKVRVIGASNFSPERLLQSLESSDTNGFPRYESLQPEYNLYDRQKFEREYLPITQQYGLGVISYYSLASGFLSGKYRTKEDAAKSARGEKAVGYLDERGQSILETLDEVAADYKSSLTSVAIAWLIQHPGITAPIVSATSTQQLQDLLKATQLGLDAGAIEKLNIASDYNNE</sequence>
<dbReference type="AlphaFoldDB" id="A0A6B9ZBK8"/>
<evidence type="ECO:0000313" key="4">
    <source>
        <dbReference type="Proteomes" id="UP000476411"/>
    </source>
</evidence>
<dbReference type="InterPro" id="IPR036812">
    <property type="entry name" value="NAD(P)_OxRdtase_dom_sf"/>
</dbReference>
<dbReference type="GO" id="GO:0005829">
    <property type="term" value="C:cytosol"/>
    <property type="evidence" value="ECO:0007669"/>
    <property type="project" value="UniProtKB-ARBA"/>
</dbReference>
<dbReference type="RefSeq" id="WP_162330397.1">
    <property type="nucleotide sequence ID" value="NZ_CP048113.1"/>
</dbReference>
<dbReference type="SUPFAM" id="SSF51430">
    <property type="entry name" value="NAD(P)-linked oxidoreductase"/>
    <property type="match status" value="1"/>
</dbReference>
<dbReference type="Proteomes" id="UP000476411">
    <property type="component" value="Chromosome"/>
</dbReference>
<gene>
    <name evidence="3" type="ORF">GWR21_03480</name>
</gene>
<dbReference type="CDD" id="cd19081">
    <property type="entry name" value="AKR_AKR9C1"/>
    <property type="match status" value="1"/>
</dbReference>